<evidence type="ECO:0000313" key="3">
    <source>
        <dbReference type="EMBL" id="GAM80689.1"/>
    </source>
</evidence>
<dbReference type="Proteomes" id="UP000031847">
    <property type="component" value="Unassembled WGS sequence"/>
</dbReference>
<feature type="compositionally biased region" description="Basic and acidic residues" evidence="1">
    <location>
        <begin position="155"/>
        <end position="168"/>
    </location>
</feature>
<dbReference type="PATRIC" id="fig|1360.96.peg.1381"/>
<evidence type="ECO:0000256" key="2">
    <source>
        <dbReference type="SAM" id="SignalP"/>
    </source>
</evidence>
<gene>
    <name evidence="3" type="ORF">JCM5805K_1804</name>
</gene>
<feature type="region of interest" description="Disordered" evidence="1">
    <location>
        <begin position="155"/>
        <end position="179"/>
    </location>
</feature>
<dbReference type="AlphaFoldDB" id="A0A0B8R357"/>
<proteinExistence type="predicted"/>
<feature type="compositionally biased region" description="Low complexity" evidence="1">
    <location>
        <begin position="21"/>
        <end position="30"/>
    </location>
</feature>
<dbReference type="EMBL" id="BBSI01000029">
    <property type="protein sequence ID" value="GAM80689.1"/>
    <property type="molecule type" value="Genomic_DNA"/>
</dbReference>
<sequence>MKKIALIGVTMLTAISLAACSPSSNSGSKNSSEKSTTESSNKPTLEIPVSVVADGSKTAAITGKTTPNTKVQIGYGIIGDKVTSDKEGNFTLKYEIDEANDQDTIEVTAKNDGGKTTKEITIKQNPEVIKKKEADAKAKADAEAKAKADEEAKAKAAADAKAKEEADKTNPATYPTSTYDEMARNGNSHAGEKLQITGKVIQAQDRDSGGAMLRVATGADGYDDIYMVQIDSDNWNKHRLLEDDQITIYGNVYGLYSYSSTLGGKITVPALIAVFY</sequence>
<protein>
    <submittedName>
        <fullName evidence="3">Formylmethanofuran dehydrogenase subunit C</fullName>
    </submittedName>
</protein>
<organism evidence="3 4">
    <name type="scientific">Lactococcus lactis subsp. lactis</name>
    <name type="common">Streptococcus lactis</name>
    <dbReference type="NCBI Taxonomy" id="1360"/>
    <lineage>
        <taxon>Bacteria</taxon>
        <taxon>Bacillati</taxon>
        <taxon>Bacillota</taxon>
        <taxon>Bacilli</taxon>
        <taxon>Lactobacillales</taxon>
        <taxon>Streptococcaceae</taxon>
        <taxon>Lactococcus</taxon>
    </lineage>
</organism>
<evidence type="ECO:0000256" key="1">
    <source>
        <dbReference type="SAM" id="MobiDB-lite"/>
    </source>
</evidence>
<reference evidence="3 4" key="1">
    <citation type="submission" date="2015-01" db="EMBL/GenBank/DDBJ databases">
        <title>Lactococcus lactis subsp.lactis JCM 5805 whole genome shotgun sequence.</title>
        <authorList>
            <person name="Fujii T."/>
            <person name="Tomita Y."/>
            <person name="Ikushima S."/>
            <person name="Fujiwara D."/>
        </authorList>
    </citation>
    <scope>NUCLEOTIDE SEQUENCE [LARGE SCALE GENOMIC DNA]</scope>
    <source>
        <strain evidence="3 4">JCM 5805</strain>
    </source>
</reference>
<feature type="region of interest" description="Disordered" evidence="1">
    <location>
        <begin position="20"/>
        <end position="47"/>
    </location>
</feature>
<dbReference type="RefSeq" id="WP_025017127.1">
    <property type="nucleotide sequence ID" value="NZ_BAABQR010000005.1"/>
</dbReference>
<feature type="compositionally biased region" description="Polar residues" evidence="1">
    <location>
        <begin position="170"/>
        <end position="179"/>
    </location>
</feature>
<keyword evidence="2" id="KW-0732">Signal</keyword>
<accession>A0A0B8R357</accession>
<name>A0A0B8R357_LACLL</name>
<comment type="caution">
    <text evidence="3">The sequence shown here is derived from an EMBL/GenBank/DDBJ whole genome shotgun (WGS) entry which is preliminary data.</text>
</comment>
<feature type="signal peptide" evidence="2">
    <location>
        <begin position="1"/>
        <end position="18"/>
    </location>
</feature>
<feature type="chain" id="PRO_5038573317" evidence="2">
    <location>
        <begin position="19"/>
        <end position="276"/>
    </location>
</feature>
<dbReference type="PROSITE" id="PS51257">
    <property type="entry name" value="PROKAR_LIPOPROTEIN"/>
    <property type="match status" value="1"/>
</dbReference>
<evidence type="ECO:0000313" key="4">
    <source>
        <dbReference type="Proteomes" id="UP000031847"/>
    </source>
</evidence>